<dbReference type="GeneID" id="62152493"/>
<dbReference type="RefSeq" id="XP_038729931.1">
    <property type="nucleotide sequence ID" value="XM_038879420.1"/>
</dbReference>
<feature type="region of interest" description="Disordered" evidence="1">
    <location>
        <begin position="61"/>
        <end position="110"/>
    </location>
</feature>
<feature type="compositionally biased region" description="Polar residues" evidence="1">
    <location>
        <begin position="1"/>
        <end position="12"/>
    </location>
</feature>
<accession>A0A9P5LXT3</accession>
<reference evidence="2 3" key="1">
    <citation type="journal article" date="2020" name="Genome Biol. Evol.">
        <title>Comparative genomics of Sclerotiniaceae.</title>
        <authorList>
            <person name="Valero Jimenez C.A."/>
            <person name="Steentjes M."/>
            <person name="Scholten O.E."/>
            <person name="Van Kan J.A.L."/>
        </authorList>
    </citation>
    <scope>NUCLEOTIDE SEQUENCE [LARGE SCALE GENOMIC DNA]</scope>
    <source>
        <strain evidence="2 3">MUCL 94</strain>
    </source>
</reference>
<evidence type="ECO:0000313" key="3">
    <source>
        <dbReference type="Proteomes" id="UP000710849"/>
    </source>
</evidence>
<evidence type="ECO:0000256" key="1">
    <source>
        <dbReference type="SAM" id="MobiDB-lite"/>
    </source>
</evidence>
<dbReference type="EMBL" id="RCSW01000019">
    <property type="protein sequence ID" value="KAF7933138.1"/>
    <property type="molecule type" value="Genomic_DNA"/>
</dbReference>
<dbReference type="Proteomes" id="UP000710849">
    <property type="component" value="Unassembled WGS sequence"/>
</dbReference>
<dbReference type="AlphaFoldDB" id="A0A9P5LXT3"/>
<sequence>MRPTLEPSQLSHPSRHRERPSFTGGSIDELPRSFQNVLAYVQGAYFHCTIATYDRNNLSIDTAAPPPNDDPGETPLLVTMNGGDFEGHGAHRSGAILGHQSWGRRKGEQH</sequence>
<feature type="region of interest" description="Disordered" evidence="1">
    <location>
        <begin position="1"/>
        <end position="28"/>
    </location>
</feature>
<keyword evidence="3" id="KW-1185">Reference proteome</keyword>
<comment type="caution">
    <text evidence="2">The sequence shown here is derived from an EMBL/GenBank/DDBJ whole genome shotgun (WGS) entry which is preliminary data.</text>
</comment>
<gene>
    <name evidence="2" type="ORF">EAE97_008905</name>
</gene>
<proteinExistence type="predicted"/>
<organism evidence="2 3">
    <name type="scientific">Botrytis byssoidea</name>
    <dbReference type="NCBI Taxonomy" id="139641"/>
    <lineage>
        <taxon>Eukaryota</taxon>
        <taxon>Fungi</taxon>
        <taxon>Dikarya</taxon>
        <taxon>Ascomycota</taxon>
        <taxon>Pezizomycotina</taxon>
        <taxon>Leotiomycetes</taxon>
        <taxon>Helotiales</taxon>
        <taxon>Sclerotiniaceae</taxon>
        <taxon>Botrytis</taxon>
    </lineage>
</organism>
<protein>
    <submittedName>
        <fullName evidence="2">Uncharacterized protein</fullName>
    </submittedName>
</protein>
<name>A0A9P5LXT3_9HELO</name>
<evidence type="ECO:0000313" key="2">
    <source>
        <dbReference type="EMBL" id="KAF7933138.1"/>
    </source>
</evidence>